<dbReference type="InterPro" id="IPR003305">
    <property type="entry name" value="CenC_carb-bd"/>
</dbReference>
<proteinExistence type="predicted"/>
<dbReference type="Proteomes" id="UP000184080">
    <property type="component" value="Unassembled WGS sequence"/>
</dbReference>
<dbReference type="STRING" id="1121298.SAMN05444401_2133"/>
<dbReference type="GO" id="GO:0016798">
    <property type="term" value="F:hydrolase activity, acting on glycosyl bonds"/>
    <property type="evidence" value="ECO:0007669"/>
    <property type="project" value="InterPro"/>
</dbReference>
<name>A0A1M6GIS3_9CLOT</name>
<dbReference type="InterPro" id="IPR050708">
    <property type="entry name" value="T6SS_VgrG/RHS"/>
</dbReference>
<dbReference type="PANTHER" id="PTHR32305">
    <property type="match status" value="1"/>
</dbReference>
<dbReference type="NCBIfam" id="TIGR03696">
    <property type="entry name" value="Rhs_assc_core"/>
    <property type="match status" value="1"/>
</dbReference>
<evidence type="ECO:0000313" key="9">
    <source>
        <dbReference type="EMBL" id="SHJ09847.1"/>
    </source>
</evidence>
<evidence type="ECO:0000256" key="3">
    <source>
        <dbReference type="SAM" id="Coils"/>
    </source>
</evidence>
<feature type="domain" description="CBM-cenC" evidence="5">
    <location>
        <begin position="832"/>
        <end position="966"/>
    </location>
</feature>
<dbReference type="InterPro" id="IPR028898">
    <property type="entry name" value="Tox-WTIP_dom"/>
</dbReference>
<keyword evidence="1" id="KW-0677">Repeat</keyword>
<dbReference type="Pfam" id="PF08481">
    <property type="entry name" value="GBS_Bsp-like"/>
    <property type="match status" value="4"/>
</dbReference>
<gene>
    <name evidence="9" type="ORF">SAMN05444401_2133</name>
</gene>
<dbReference type="SUPFAM" id="SSF49785">
    <property type="entry name" value="Galactose-binding domain-like"/>
    <property type="match status" value="1"/>
</dbReference>
<dbReference type="Pfam" id="PF20148">
    <property type="entry name" value="DUF6531"/>
    <property type="match status" value="1"/>
</dbReference>
<reference evidence="9 10" key="1">
    <citation type="submission" date="2016-11" db="EMBL/GenBank/DDBJ databases">
        <authorList>
            <person name="Jaros S."/>
            <person name="Januszkiewicz K."/>
            <person name="Wedrychowicz H."/>
        </authorList>
    </citation>
    <scope>NUCLEOTIDE SEQUENCE [LARGE SCALE GENOMIC DNA]</scope>
    <source>
        <strain evidence="9 10">DSM 21864</strain>
    </source>
</reference>
<dbReference type="NCBIfam" id="NF033679">
    <property type="entry name" value="DNRLRE_dom"/>
    <property type="match status" value="1"/>
</dbReference>
<evidence type="ECO:0000256" key="1">
    <source>
        <dbReference type="ARBA" id="ARBA00022737"/>
    </source>
</evidence>
<evidence type="ECO:0000256" key="4">
    <source>
        <dbReference type="SAM" id="MobiDB-lite"/>
    </source>
</evidence>
<evidence type="ECO:0000259" key="5">
    <source>
        <dbReference type="Pfam" id="PF02018"/>
    </source>
</evidence>
<dbReference type="RefSeq" id="WP_073006325.1">
    <property type="nucleotide sequence ID" value="NZ_FQZO01000003.1"/>
</dbReference>
<evidence type="ECO:0000259" key="7">
    <source>
        <dbReference type="Pfam" id="PF20148"/>
    </source>
</evidence>
<dbReference type="InterPro" id="IPR045351">
    <property type="entry name" value="DUF6531"/>
</dbReference>
<dbReference type="SUPFAM" id="SSF49899">
    <property type="entry name" value="Concanavalin A-like lectins/glucanases"/>
    <property type="match status" value="1"/>
</dbReference>
<dbReference type="InterPro" id="IPR056823">
    <property type="entry name" value="TEN-like_YD-shell"/>
</dbReference>
<feature type="domain" description="Teneurin-like YD-shell" evidence="8">
    <location>
        <begin position="1143"/>
        <end position="1478"/>
    </location>
</feature>
<organism evidence="9 10">
    <name type="scientific">Clostridium amylolyticum</name>
    <dbReference type="NCBI Taxonomy" id="1121298"/>
    <lineage>
        <taxon>Bacteria</taxon>
        <taxon>Bacillati</taxon>
        <taxon>Bacillota</taxon>
        <taxon>Clostridia</taxon>
        <taxon>Eubacteriales</taxon>
        <taxon>Clostridiaceae</taxon>
        <taxon>Clostridium</taxon>
    </lineage>
</organism>
<protein>
    <submittedName>
        <fullName evidence="9">RHS repeat-associated core domain-containing protein</fullName>
    </submittedName>
</protein>
<evidence type="ECO:0000313" key="10">
    <source>
        <dbReference type="Proteomes" id="UP000184080"/>
    </source>
</evidence>
<dbReference type="Gene3D" id="2.180.10.10">
    <property type="entry name" value="RHS repeat-associated core"/>
    <property type="match status" value="3"/>
</dbReference>
<dbReference type="PANTHER" id="PTHR32305:SF17">
    <property type="entry name" value="TRNA NUCLEASE WAPA"/>
    <property type="match status" value="1"/>
</dbReference>
<keyword evidence="10" id="KW-1185">Reference proteome</keyword>
<feature type="region of interest" description="Disordered" evidence="4">
    <location>
        <begin position="2494"/>
        <end position="2537"/>
    </location>
</feature>
<accession>A0A1M6GIS3</accession>
<keyword evidence="3" id="KW-0175">Coiled coil</keyword>
<dbReference type="InterPro" id="IPR008979">
    <property type="entry name" value="Galactose-bd-like_sf"/>
</dbReference>
<dbReference type="Gene3D" id="2.60.120.260">
    <property type="entry name" value="Galactose-binding domain-like"/>
    <property type="match status" value="2"/>
</dbReference>
<dbReference type="Pfam" id="PF25023">
    <property type="entry name" value="TEN_YD-shell"/>
    <property type="match status" value="1"/>
</dbReference>
<dbReference type="Gene3D" id="2.60.40.3760">
    <property type="match status" value="4"/>
</dbReference>
<keyword evidence="2" id="KW-0378">Hydrolase</keyword>
<dbReference type="OrthoDB" id="9771173at2"/>
<feature type="domain" description="Tox-WTIP" evidence="6">
    <location>
        <begin position="2557"/>
        <end position="2594"/>
    </location>
</feature>
<dbReference type="NCBIfam" id="TIGR01643">
    <property type="entry name" value="YD_repeat_2x"/>
    <property type="match status" value="1"/>
</dbReference>
<evidence type="ECO:0000256" key="2">
    <source>
        <dbReference type="ARBA" id="ARBA00022801"/>
    </source>
</evidence>
<feature type="domain" description="DUF6531" evidence="7">
    <location>
        <begin position="526"/>
        <end position="602"/>
    </location>
</feature>
<dbReference type="InterPro" id="IPR013688">
    <property type="entry name" value="GBS_Bsp-like"/>
</dbReference>
<dbReference type="InterPro" id="IPR022385">
    <property type="entry name" value="Rhs_assc_core"/>
</dbReference>
<dbReference type="Pfam" id="PF02018">
    <property type="entry name" value="CBM_4_9"/>
    <property type="match status" value="1"/>
</dbReference>
<dbReference type="InterPro" id="IPR006530">
    <property type="entry name" value="YD"/>
</dbReference>
<evidence type="ECO:0000259" key="8">
    <source>
        <dbReference type="Pfam" id="PF25023"/>
    </source>
</evidence>
<dbReference type="EMBL" id="FQZO01000003">
    <property type="protein sequence ID" value="SHJ09847.1"/>
    <property type="molecule type" value="Genomic_DNA"/>
</dbReference>
<feature type="coiled-coil region" evidence="3">
    <location>
        <begin position="174"/>
        <end position="208"/>
    </location>
</feature>
<evidence type="ECO:0000259" key="6">
    <source>
        <dbReference type="Pfam" id="PF15654"/>
    </source>
</evidence>
<dbReference type="InterPro" id="IPR013320">
    <property type="entry name" value="ConA-like_dom_sf"/>
</dbReference>
<dbReference type="Pfam" id="PF15654">
    <property type="entry name" value="Tox-WTIP"/>
    <property type="match status" value="1"/>
</dbReference>
<sequence>MSNVFKKLSIFIASVIFINIIPITAKATEGLWKDEYKLTEDKNNEDITEGLILGEINEKREENIKYFIKDNFTYELAIYPYSVHYNKDGKWEEIDNTIVEELDKDNNKIYKNSNNSFKAEFLSNNKSKELVRLNKDGYELSWSLENQDKVKPLIKEKDLKNSEKTLEKASEEKLKNVKNYKSMSKKEKENLKQKINHNEKKKNAEKAISGISYENIIPSVDINYRLIGDKLKEDIILKEKIEAPSFSFNFKAKNLILKKEKDNSYSFYDKKNPSIKIFALQKPFMYDSNNNYSENIEFKVKEFKDGYNITIIPDEKWLNEDSRVYPITLDPPIETSVKRYEIKDTFVASFDTEDKHNNQYLRIGNMGNVGITRAYLKFTLPEISTSDMVIDGTINLLSSGVGSGTAQINAHKVTGSWNIPGLFWNNKPSYNPKVEDYTMVDNGGQKWFSWNITSIVKEWYSTGINNGIMFKAENESSGNVAFWSADIHDDFATARPAVTIVYVNNAGLENYWTYHSQDIGRAGTSHVNDYTGNLSVIHEDLTLTGNRMPLSIKHIFNHNERNINIGYGIGWRLNLSQRVDLKSINNNQYYQYADEDGTKHYFKVSGTQPYKEELGLELYLSKNSDNTITIKDKENNKVNFDLSGKLDSLVDKNGNKQQLIYSGERLINVVDGAGRKAVLTYDPEGRLIEINDGSSKINYQYEGNKLISIKYADGSISTYHYILDNRIDWISNTSGYKIMYEYYDSLPNRIKKVKELGTDQKTVGEEISYSYGYNTTIFKDSKGKKETYQFDNRGKTVSIKNPDGSALYYGFNQPENSTKLTLQSKLQKSVINMLKNHSFESSRDWEIDAHGGDGKVEVTDEEAFMGSGVVKINKIDNNGYKSFQQGVRLERGKTYTFSTYVKTYNITSKNNGGAHVIAHYQNSSGSYIPSSYNTIFGTNDWQRVSTTFTVPIDAKDNHVFLRVQLTSESGTAYFDCAQLEEGDTANRYNIIENGDLNGTGALPSYWGAHGLEDNDSLTVINDPEHPSNLSNEVLKVTGKNGVAKRLGQSLYVKVKKGDIFTLGAWGRGEPVPDGFFGVQLAFISSKGPHWESVSFNNDSLDWQYISHIFKADDDYDRIDIYLDYAENANTAAFDGIQLYKEEFGESYRYDANGNLISSSNLNKTNSEFKYNSSNDLVKSIDPKGNEFNYNEYDDKHNLKKATSAENIVYSFEYDSYGNSKTAKVGDSSLFIKSTATYTADGNYINSLTDSSGNKINYKYNSSNGTLEEAVDAKEKSTKYTYDPLKRIKTVSKEITEKSFNNGTEQEVKKTITNSYDYDKDMIKKVNHNGYYYNFNYDIFGNVESVAVNNSLTPLIRNNFDNQNGNLLKSTYGNGDTVINEYDSYDRLSIRKYNNSSTYRYSYNSNGLIGKLEDITNGYNVNYTYDISGRLAQVIDSRGLNSSFRYDLNSNINSINHKVNNQGYITDYTYDKDNRITEVNYNRMGNSKETELFPLNGTGVGTRGSKPLFEDPKINFNFWADIKNVTSEGYDVEVNLIHGSIPIDKISIASWTDLGWQDDLKWHYITDISGTKYTYRVKRYEHKNEYGKYNSHIYVNDKAGNVIGIPLSTDLFSSPLSAEAYATNVDANGYDVIVKLKSSPNAITKVQFPTWTENNGQDDLIWYETPGNGTDSYSFRVNRTNHKGEYGNYTTHIYITDSANNVIAIPLSGITIKYSELSVTAKVINSDCNGYDVEATVNPGQYDVTQIAFPTWTDHNWQDDITNPWPIFNYNGSKTYRYRVNRNQHNNEYGLYHTHIYVWDSSGKSAFAALTNNVNRTALNGTANIANVTSEGFDVIAKVTQGDFPITKVEFPTWTTRNGQDDMAKTWPKLDANSKNEYVYHVNRKDHNLEFGEYNTHVYAFDSTGNAVVTPVKVILDPYQEGLRMIKDEGKTVLSAEENSKASYKLGVNKSSGTMGIRFKTKIQGIERYIISNQATTGAGINLYVAQDNKLKVSVLNTSGKEVDVVSTNETIAPNTWYNAAMSWKLSNGDLNVSVYLNDKTYTAVTKDFMDFNNTLTSLGSKVTGKFSLNGVMEQFINSSEVLSSSEIINNVNGTFNRNSLKYSYDAISRLTSESMNTGKTSFITNYKYKAGIDGSSSTMISAINNNGKEIQYTYDANGNIETILENNKKIKYYYNELNELVREDNEVLNKTIVYSFDDGGNIKSKKEYSYSTGIPTTETSVNSYTYDSNWKDKLTSYNGKAITYDEIGNPKTYNNYTYTWERGRALKSISGNGLSASYKYNDEGIRIEKTVNNVNTKYYLSGDKVVFEDNGTDKIYYTYEAAGQLASMNLNGVEYYYIRNAQGDVIGLFDKNGVTVASYTYDSWGKLISIKDQNGVNVTNTVTHVGYKNPYRYRGYRYDVETQMYYLQSRYYNPEWGRFINADALIGNPGELLSHNLFAYCKDNPINYSDSDGFARQKIVDDEGNEASGWEDEEQYEQEYEDNVKLKRQFGNSYRKEREGRETKSAFGNDRSKNEAVRRELHRGKEGGRNDDNKSFKDLKNKNFYKSAPSVNISMPLKVGAGVGGTYIAYRVVRMLPSLLPPLWWTIPENAVIP</sequence>